<comment type="subcellular location">
    <subcellularLocation>
        <location evidence="2">Cytoplasm</location>
    </subcellularLocation>
    <subcellularLocation>
        <location evidence="1">Membrane</location>
    </subcellularLocation>
</comment>
<dbReference type="InterPro" id="IPR003959">
    <property type="entry name" value="ATPase_AAA_core"/>
</dbReference>
<keyword evidence="5" id="KW-0962">Peroxisome biogenesis</keyword>
<dbReference type="InterPro" id="IPR050168">
    <property type="entry name" value="AAA_ATPase_domain"/>
</dbReference>
<dbReference type="Proteomes" id="UP000887574">
    <property type="component" value="Unplaced"/>
</dbReference>
<evidence type="ECO:0000256" key="12">
    <source>
        <dbReference type="ARBA" id="ARBA00034532"/>
    </source>
</evidence>
<dbReference type="InterPro" id="IPR027417">
    <property type="entry name" value="P-loop_NTPase"/>
</dbReference>
<evidence type="ECO:0000256" key="4">
    <source>
        <dbReference type="ARBA" id="ARBA00022490"/>
    </source>
</evidence>
<dbReference type="Pfam" id="PF17862">
    <property type="entry name" value="AAA_lid_3"/>
    <property type="match status" value="1"/>
</dbReference>
<evidence type="ECO:0000256" key="1">
    <source>
        <dbReference type="ARBA" id="ARBA00004370"/>
    </source>
</evidence>
<keyword evidence="6" id="KW-0547">Nucleotide-binding</keyword>
<keyword evidence="10" id="KW-0472">Membrane</keyword>
<evidence type="ECO:0000313" key="17">
    <source>
        <dbReference type="Proteomes" id="UP000887574"/>
    </source>
</evidence>
<evidence type="ECO:0000256" key="9">
    <source>
        <dbReference type="ARBA" id="ARBA00022927"/>
    </source>
</evidence>
<keyword evidence="3" id="KW-0813">Transport</keyword>
<dbReference type="Pfam" id="PF09262">
    <property type="entry name" value="PEX-1N"/>
    <property type="match status" value="1"/>
</dbReference>
<dbReference type="PANTHER" id="PTHR23077">
    <property type="entry name" value="AAA-FAMILY ATPASE"/>
    <property type="match status" value="1"/>
</dbReference>
<accession>A0A915EDE9</accession>
<evidence type="ECO:0000256" key="6">
    <source>
        <dbReference type="ARBA" id="ARBA00022741"/>
    </source>
</evidence>
<comment type="similarity">
    <text evidence="14">Belongs to the AAA ATPase family. AFG2 subfamily.</text>
</comment>
<dbReference type="PROSITE" id="PS00674">
    <property type="entry name" value="AAA"/>
    <property type="match status" value="1"/>
</dbReference>
<dbReference type="GO" id="GO:0005524">
    <property type="term" value="F:ATP binding"/>
    <property type="evidence" value="ECO:0007669"/>
    <property type="project" value="UniProtKB-KW"/>
</dbReference>
<evidence type="ECO:0000313" key="18">
    <source>
        <dbReference type="WBParaSite" id="jg4121"/>
    </source>
</evidence>
<dbReference type="InterPro" id="IPR041569">
    <property type="entry name" value="AAA_lid_3"/>
</dbReference>
<protein>
    <recommendedName>
        <fullName evidence="12">Peroxisomal ATPase PEX1</fullName>
    </recommendedName>
    <alternativeName>
        <fullName evidence="11">Peroxin-1</fullName>
    </alternativeName>
</protein>
<comment type="catalytic activity">
    <reaction evidence="13">
        <text>ATP + H2O = ADP + phosphate + H(+)</text>
        <dbReference type="Rhea" id="RHEA:13065"/>
        <dbReference type="ChEBI" id="CHEBI:15377"/>
        <dbReference type="ChEBI" id="CHEBI:15378"/>
        <dbReference type="ChEBI" id="CHEBI:30616"/>
        <dbReference type="ChEBI" id="CHEBI:43474"/>
        <dbReference type="ChEBI" id="CHEBI:456216"/>
    </reaction>
    <physiologicalReaction direction="left-to-right" evidence="13">
        <dbReference type="Rhea" id="RHEA:13066"/>
    </physiologicalReaction>
</comment>
<keyword evidence="4" id="KW-0963">Cytoplasm</keyword>
<dbReference type="GO" id="GO:0016558">
    <property type="term" value="P:protein import into peroxisome matrix"/>
    <property type="evidence" value="ECO:0007669"/>
    <property type="project" value="TreeGrafter"/>
</dbReference>
<dbReference type="AlphaFoldDB" id="A0A915EDE9"/>
<evidence type="ECO:0000256" key="11">
    <source>
        <dbReference type="ARBA" id="ARBA00032509"/>
    </source>
</evidence>
<dbReference type="WBParaSite" id="jg4121">
    <property type="protein sequence ID" value="jg4121"/>
    <property type="gene ID" value="jg4121"/>
</dbReference>
<keyword evidence="8" id="KW-0067">ATP-binding</keyword>
<keyword evidence="17" id="KW-1185">Reference proteome</keyword>
<dbReference type="FunFam" id="3.40.50.300:FF:000567">
    <property type="entry name" value="ATPase, AAA family protein"/>
    <property type="match status" value="1"/>
</dbReference>
<dbReference type="PANTHER" id="PTHR23077:SF12">
    <property type="entry name" value="PEROXISOMAL ATPASE PEX1"/>
    <property type="match status" value="1"/>
</dbReference>
<dbReference type="SUPFAM" id="SSF52540">
    <property type="entry name" value="P-loop containing nucleoside triphosphate hydrolases"/>
    <property type="match status" value="1"/>
</dbReference>
<evidence type="ECO:0000256" key="8">
    <source>
        <dbReference type="ARBA" id="ARBA00022840"/>
    </source>
</evidence>
<sequence>MNGYLESHAKTSVISLTLNTIVPSTSGLTRNCFGYLSNSSHSALTDQKSFNIFGYFNCLIPKPSCSIVSFPIQCFSSQRPPFQTIFLNDRFAAMYGLSDGVEILLEPIQNLQKCTSIEFMPLSYEDWNIIEQSAYQIEEFLLHQIRVVQQDMRVILFLGTSISIKLRVESTSPPSDEGPALVMSTDTLVLVAPLKNSSTNIWNSIIPKTDTGNWSILQDVEDIDSYDIKPFIKCSSAQQMFRVLPASFTDSDVTSQLFNVVVVLYEKQDRTVYSKAQIVKLESYETQLSTCAVLIQLASPTANFIPQNSNGHDDVLLKLAGNLLKANENNKVKHCWISPAMSKLFSDCTWLSVDYLVEEKELQKIERLEVPFYSQQLHQQLEVLSSLLNVKLASDTIEKDINFNIGELVNIAQSVAFKTANKKDIRVEDVQEAIQNMPTAGQPVQKCRDDKSICFADIAGLHEVKQKLVEIFIWPNKYAQLFANCGIAMGRGVILHGPSGCGKSMLMRALACECNFNVITIKGPELLSKYIGQSEENVRKVFERARASRPCILAFDEFDSLAPVRGHDSTGVTDRVVNQLLTEMDGVESGMEGLFVLAATNRIALIDQALLRPGRFDHKVLVDLPNEEDRLAILQIHSSGLFSPSNSDVNLFQIAKATDGWSGSELRGLLVNAHFQMLAEEDTGVNTPTNGQLQQKHLEQVFQSSAPKSNRRKENAKPSQKSTVNPKRVTQA</sequence>
<feature type="region of interest" description="Disordered" evidence="15">
    <location>
        <begin position="700"/>
        <end position="732"/>
    </location>
</feature>
<evidence type="ECO:0000256" key="2">
    <source>
        <dbReference type="ARBA" id="ARBA00004496"/>
    </source>
</evidence>
<dbReference type="InterPro" id="IPR003960">
    <property type="entry name" value="ATPase_AAA_CS"/>
</dbReference>
<evidence type="ECO:0000256" key="14">
    <source>
        <dbReference type="ARBA" id="ARBA00061477"/>
    </source>
</evidence>
<feature type="domain" description="AAA+ ATPase" evidence="16">
    <location>
        <begin position="489"/>
        <end position="626"/>
    </location>
</feature>
<evidence type="ECO:0000256" key="15">
    <source>
        <dbReference type="SAM" id="MobiDB-lite"/>
    </source>
</evidence>
<feature type="compositionally biased region" description="Polar residues" evidence="15">
    <location>
        <begin position="717"/>
        <end position="732"/>
    </location>
</feature>
<keyword evidence="9" id="KW-0653">Protein transport</keyword>
<evidence type="ECO:0000256" key="13">
    <source>
        <dbReference type="ARBA" id="ARBA00048778"/>
    </source>
</evidence>
<evidence type="ECO:0000259" key="16">
    <source>
        <dbReference type="SMART" id="SM00382"/>
    </source>
</evidence>
<dbReference type="GO" id="GO:0005829">
    <property type="term" value="C:cytosol"/>
    <property type="evidence" value="ECO:0007669"/>
    <property type="project" value="TreeGrafter"/>
</dbReference>
<dbReference type="InterPro" id="IPR029067">
    <property type="entry name" value="CDC48_domain_2-like_sf"/>
</dbReference>
<dbReference type="Pfam" id="PF00004">
    <property type="entry name" value="AAA"/>
    <property type="match status" value="1"/>
</dbReference>
<reference evidence="18" key="1">
    <citation type="submission" date="2022-11" db="UniProtKB">
        <authorList>
            <consortium name="WormBaseParasite"/>
        </authorList>
    </citation>
    <scope>IDENTIFICATION</scope>
</reference>
<organism evidence="17 18">
    <name type="scientific">Ditylenchus dipsaci</name>
    <dbReference type="NCBI Taxonomy" id="166011"/>
    <lineage>
        <taxon>Eukaryota</taxon>
        <taxon>Metazoa</taxon>
        <taxon>Ecdysozoa</taxon>
        <taxon>Nematoda</taxon>
        <taxon>Chromadorea</taxon>
        <taxon>Rhabditida</taxon>
        <taxon>Tylenchina</taxon>
        <taxon>Tylenchomorpha</taxon>
        <taxon>Sphaerularioidea</taxon>
        <taxon>Anguinidae</taxon>
        <taxon>Anguininae</taxon>
        <taxon>Ditylenchus</taxon>
    </lineage>
</organism>
<name>A0A915EDE9_9BILA</name>
<evidence type="ECO:0000256" key="10">
    <source>
        <dbReference type="ARBA" id="ARBA00023136"/>
    </source>
</evidence>
<evidence type="ECO:0000256" key="3">
    <source>
        <dbReference type="ARBA" id="ARBA00022448"/>
    </source>
</evidence>
<evidence type="ECO:0000256" key="5">
    <source>
        <dbReference type="ARBA" id="ARBA00022593"/>
    </source>
</evidence>
<proteinExistence type="inferred from homology"/>
<dbReference type="SUPFAM" id="SSF54585">
    <property type="entry name" value="Cdc48 domain 2-like"/>
    <property type="match status" value="1"/>
</dbReference>
<evidence type="ECO:0000256" key="7">
    <source>
        <dbReference type="ARBA" id="ARBA00022801"/>
    </source>
</evidence>
<dbReference type="InterPro" id="IPR015342">
    <property type="entry name" value="PEX1-N_C-lobe"/>
</dbReference>
<dbReference type="GO" id="GO:0005778">
    <property type="term" value="C:peroxisomal membrane"/>
    <property type="evidence" value="ECO:0007669"/>
    <property type="project" value="TreeGrafter"/>
</dbReference>
<dbReference type="InterPro" id="IPR003593">
    <property type="entry name" value="AAA+_ATPase"/>
</dbReference>
<dbReference type="Gene3D" id="3.40.50.300">
    <property type="entry name" value="P-loop containing nucleotide triphosphate hydrolases"/>
    <property type="match status" value="1"/>
</dbReference>
<keyword evidence="7" id="KW-0378">Hydrolase</keyword>
<dbReference type="Gene3D" id="3.10.330.10">
    <property type="match status" value="1"/>
</dbReference>
<dbReference type="Gene3D" id="1.10.8.60">
    <property type="match status" value="1"/>
</dbReference>
<dbReference type="SMART" id="SM00382">
    <property type="entry name" value="AAA"/>
    <property type="match status" value="1"/>
</dbReference>
<dbReference type="GO" id="GO:0016887">
    <property type="term" value="F:ATP hydrolysis activity"/>
    <property type="evidence" value="ECO:0007669"/>
    <property type="project" value="InterPro"/>
</dbReference>